<evidence type="ECO:0000313" key="6">
    <source>
        <dbReference type="Proteomes" id="UP000481033"/>
    </source>
</evidence>
<dbReference type="InterPro" id="IPR000835">
    <property type="entry name" value="HTH_MarR-typ"/>
</dbReference>
<dbReference type="SMART" id="SM00347">
    <property type="entry name" value="HTH_MARR"/>
    <property type="match status" value="1"/>
</dbReference>
<name>A0A6M0RY86_9CYAN</name>
<accession>A0A6M0RY86</accession>
<dbReference type="PANTHER" id="PTHR42756:SF1">
    <property type="entry name" value="TRANSCRIPTIONAL REPRESSOR OF EMRAB OPERON"/>
    <property type="match status" value="1"/>
</dbReference>
<organism evidence="5 6">
    <name type="scientific">Adonisia turfae CCMR0081</name>
    <dbReference type="NCBI Taxonomy" id="2292702"/>
    <lineage>
        <taxon>Bacteria</taxon>
        <taxon>Bacillati</taxon>
        <taxon>Cyanobacteriota</taxon>
        <taxon>Adonisia</taxon>
        <taxon>Adonisia turfae</taxon>
    </lineage>
</organism>
<dbReference type="AlphaFoldDB" id="A0A6M0RY86"/>
<keyword evidence="1" id="KW-0805">Transcription regulation</keyword>
<evidence type="ECO:0000313" key="5">
    <source>
        <dbReference type="EMBL" id="NEZ60863.1"/>
    </source>
</evidence>
<dbReference type="SUPFAM" id="SSF46785">
    <property type="entry name" value="Winged helix' DNA-binding domain"/>
    <property type="match status" value="1"/>
</dbReference>
<dbReference type="InterPro" id="IPR036390">
    <property type="entry name" value="WH_DNA-bd_sf"/>
</dbReference>
<dbReference type="EMBL" id="QXHD01000004">
    <property type="protein sequence ID" value="NEZ60863.1"/>
    <property type="molecule type" value="Genomic_DNA"/>
</dbReference>
<dbReference type="PROSITE" id="PS50995">
    <property type="entry name" value="HTH_MARR_2"/>
    <property type="match status" value="1"/>
</dbReference>
<feature type="domain" description="HTH marR-type" evidence="4">
    <location>
        <begin position="24"/>
        <end position="159"/>
    </location>
</feature>
<proteinExistence type="predicted"/>
<dbReference type="Gene3D" id="1.10.10.10">
    <property type="entry name" value="Winged helix-like DNA-binding domain superfamily/Winged helix DNA-binding domain"/>
    <property type="match status" value="1"/>
</dbReference>
<sequence>MTQDNIDKILTQWQREAPSLDISSLAVVGRIMQLAQLLEKHRETVLADFGLTVWSFDMLATLRRQGPPYQLKPTALYKWLMLSSGAMTNRIDRLEKDGMVTRLRDPDDRRSVIVQLSEAGIEKIDAAMPVLFERENQFLADLSQTETANFITLLRQFLATVHQQVL</sequence>
<evidence type="ECO:0000259" key="4">
    <source>
        <dbReference type="PROSITE" id="PS50995"/>
    </source>
</evidence>
<dbReference type="PANTHER" id="PTHR42756">
    <property type="entry name" value="TRANSCRIPTIONAL REGULATOR, MARR"/>
    <property type="match status" value="1"/>
</dbReference>
<dbReference type="GO" id="GO:0003677">
    <property type="term" value="F:DNA binding"/>
    <property type="evidence" value="ECO:0007669"/>
    <property type="project" value="UniProtKB-KW"/>
</dbReference>
<dbReference type="Pfam" id="PF01047">
    <property type="entry name" value="MarR"/>
    <property type="match status" value="1"/>
</dbReference>
<protein>
    <submittedName>
        <fullName evidence="5">MarR family transcriptional regulator</fullName>
    </submittedName>
</protein>
<evidence type="ECO:0000256" key="3">
    <source>
        <dbReference type="ARBA" id="ARBA00023163"/>
    </source>
</evidence>
<dbReference type="GO" id="GO:0003700">
    <property type="term" value="F:DNA-binding transcription factor activity"/>
    <property type="evidence" value="ECO:0007669"/>
    <property type="project" value="InterPro"/>
</dbReference>
<dbReference type="InterPro" id="IPR036388">
    <property type="entry name" value="WH-like_DNA-bd_sf"/>
</dbReference>
<keyword evidence="3" id="KW-0804">Transcription</keyword>
<keyword evidence="2" id="KW-0238">DNA-binding</keyword>
<evidence type="ECO:0000256" key="2">
    <source>
        <dbReference type="ARBA" id="ARBA00023125"/>
    </source>
</evidence>
<gene>
    <name evidence="5" type="ORF">DXZ20_35565</name>
</gene>
<evidence type="ECO:0000256" key="1">
    <source>
        <dbReference type="ARBA" id="ARBA00023015"/>
    </source>
</evidence>
<dbReference type="RefSeq" id="WP_163703174.1">
    <property type="nucleotide sequence ID" value="NZ_QXHD01000004.1"/>
</dbReference>
<dbReference type="Proteomes" id="UP000481033">
    <property type="component" value="Unassembled WGS sequence"/>
</dbReference>
<dbReference type="PRINTS" id="PR00598">
    <property type="entry name" value="HTHMARR"/>
</dbReference>
<reference evidence="5 6" key="1">
    <citation type="journal article" date="2020" name="Microb. Ecol.">
        <title>Ecogenomics of the Marine Benthic Filamentous Cyanobacterium Adonisia.</title>
        <authorList>
            <person name="Walter J.M."/>
            <person name="Coutinho F.H."/>
            <person name="Leomil L."/>
            <person name="Hargreaves P.I."/>
            <person name="Campeao M.E."/>
            <person name="Vieira V.V."/>
            <person name="Silva B.S."/>
            <person name="Fistarol G.O."/>
            <person name="Salomon P.S."/>
            <person name="Sawabe T."/>
            <person name="Mino S."/>
            <person name="Hosokawa M."/>
            <person name="Miyashita H."/>
            <person name="Maruyama F."/>
            <person name="van Verk M.C."/>
            <person name="Dutilh B.E."/>
            <person name="Thompson C.C."/>
            <person name="Thompson F.L."/>
        </authorList>
    </citation>
    <scope>NUCLEOTIDE SEQUENCE [LARGE SCALE GENOMIC DNA]</scope>
    <source>
        <strain evidence="5 6">CCMR0081</strain>
    </source>
</reference>
<keyword evidence="6" id="KW-1185">Reference proteome</keyword>
<comment type="caution">
    <text evidence="5">The sequence shown here is derived from an EMBL/GenBank/DDBJ whole genome shotgun (WGS) entry which is preliminary data.</text>
</comment>